<name>A0A9P3UWZ5_LYOSH</name>
<keyword evidence="3" id="KW-1185">Reference proteome</keyword>
<reference evidence="2" key="1">
    <citation type="submission" date="2022-07" db="EMBL/GenBank/DDBJ databases">
        <title>The genome of Lyophyllum shimeji provides insight into the initial evolution of ectomycorrhizal fungal genome.</title>
        <authorList>
            <person name="Kobayashi Y."/>
            <person name="Shibata T."/>
            <person name="Hirakawa H."/>
            <person name="Shigenobu S."/>
            <person name="Nishiyama T."/>
            <person name="Yamada A."/>
            <person name="Hasebe M."/>
            <person name="Kawaguchi M."/>
        </authorList>
    </citation>
    <scope>NUCLEOTIDE SEQUENCE</scope>
    <source>
        <strain evidence="2">AT787</strain>
    </source>
</reference>
<accession>A0A9P3UWZ5</accession>
<protein>
    <submittedName>
        <fullName evidence="2">Uncharacterized protein</fullName>
    </submittedName>
</protein>
<comment type="caution">
    <text evidence="2">The sequence shown here is derived from an EMBL/GenBank/DDBJ whole genome shotgun (WGS) entry which is preliminary data.</text>
</comment>
<evidence type="ECO:0000256" key="1">
    <source>
        <dbReference type="SAM" id="MobiDB-lite"/>
    </source>
</evidence>
<proteinExistence type="predicted"/>
<gene>
    <name evidence="2" type="ORF">LshimejAT787_2500180</name>
</gene>
<dbReference type="Proteomes" id="UP001063166">
    <property type="component" value="Unassembled WGS sequence"/>
</dbReference>
<evidence type="ECO:0000313" key="3">
    <source>
        <dbReference type="Proteomes" id="UP001063166"/>
    </source>
</evidence>
<organism evidence="2 3">
    <name type="scientific">Lyophyllum shimeji</name>
    <name type="common">Hon-shimeji</name>
    <name type="synonym">Tricholoma shimeji</name>
    <dbReference type="NCBI Taxonomy" id="47721"/>
    <lineage>
        <taxon>Eukaryota</taxon>
        <taxon>Fungi</taxon>
        <taxon>Dikarya</taxon>
        <taxon>Basidiomycota</taxon>
        <taxon>Agaricomycotina</taxon>
        <taxon>Agaricomycetes</taxon>
        <taxon>Agaricomycetidae</taxon>
        <taxon>Agaricales</taxon>
        <taxon>Tricholomatineae</taxon>
        <taxon>Lyophyllaceae</taxon>
        <taxon>Lyophyllum</taxon>
    </lineage>
</organism>
<sequence length="126" mass="13319">MASAHRPTETTTSCPTPERAPATEKTRDCGLLRVQELKYGGMGPGERKQGARERHRLEREIVVTAGVGWWERRPRRMCRILAAGAGSGTSTSGNGTGDDIGVGVGKRGWWRGARVGSGLGGSTGAT</sequence>
<evidence type="ECO:0000313" key="2">
    <source>
        <dbReference type="EMBL" id="GLB45626.1"/>
    </source>
</evidence>
<dbReference type="EMBL" id="BRPK01000025">
    <property type="protein sequence ID" value="GLB45626.1"/>
    <property type="molecule type" value="Genomic_DNA"/>
</dbReference>
<dbReference type="AlphaFoldDB" id="A0A9P3UWZ5"/>
<feature type="region of interest" description="Disordered" evidence="1">
    <location>
        <begin position="1"/>
        <end position="27"/>
    </location>
</feature>